<keyword evidence="2" id="KW-1185">Reference proteome</keyword>
<proteinExistence type="predicted"/>
<comment type="caution">
    <text evidence="1">The sequence shown here is derived from an EMBL/GenBank/DDBJ whole genome shotgun (WGS) entry which is preliminary data.</text>
</comment>
<name>A0AAD6VGW1_9AGAR</name>
<organism evidence="1 2">
    <name type="scientific">Mycena pura</name>
    <dbReference type="NCBI Taxonomy" id="153505"/>
    <lineage>
        <taxon>Eukaryota</taxon>
        <taxon>Fungi</taxon>
        <taxon>Dikarya</taxon>
        <taxon>Basidiomycota</taxon>
        <taxon>Agaricomycotina</taxon>
        <taxon>Agaricomycetes</taxon>
        <taxon>Agaricomycetidae</taxon>
        <taxon>Agaricales</taxon>
        <taxon>Marasmiineae</taxon>
        <taxon>Mycenaceae</taxon>
        <taxon>Mycena</taxon>
    </lineage>
</organism>
<protein>
    <recommendedName>
        <fullName evidence="3">F-box domain-containing protein</fullName>
    </recommendedName>
</protein>
<dbReference type="Proteomes" id="UP001219525">
    <property type="component" value="Unassembled WGS sequence"/>
</dbReference>
<sequence>MSDSPFDSEDILHTNVVPSDAQCDDIRAFLVGPCKELADLTEEIERFQSLLDQTTKRRDELKQCVDAHFALVSPMRRLPDDILREVFVETLPSTRNTAIISTEGPLLLCRVCKLWRSIALTTPRLWASVHIVVPDRARIHRLIDILRSWLGRSGTVPLAITMLLSQAWTPDCNVAAVFAFLASASRQWKDLDLTLPLDGDDVTALSAVSSEDVPVLRSVKIRLTTRQPFFADLGNVVGPAQVHFPFLAAQSLRGFTFHPYESLPSPVSWGTLRCLTFDEYSSSFPWFILGQCTMLERCEIGIGDGLALATPTKPICLPFLSHLSLETYVLNMNNEDILRIFDDLSLPHLTSLRLHTHHEADDFSGVIRLMHPLRCLDIMAHSMRSEHLVEVLAAMDSLEELILNGEPRLSGDLPVGMWRMPGDDAFLTHLTPPRDGADPNLCPRLRRIKLLGFQVLSDAVLLQFVRARTLDRSQANNVAPLTHVVCVLDRRMDLDFEQELHDVIAGGLSFSISYTRKEPEMAYSPLEGTWNTSENAANFSHRFAT</sequence>
<accession>A0AAD6VGW1</accession>
<dbReference type="AlphaFoldDB" id="A0AAD6VGW1"/>
<dbReference type="Gene3D" id="3.80.10.10">
    <property type="entry name" value="Ribonuclease Inhibitor"/>
    <property type="match status" value="1"/>
</dbReference>
<dbReference type="InterPro" id="IPR032675">
    <property type="entry name" value="LRR_dom_sf"/>
</dbReference>
<evidence type="ECO:0000313" key="2">
    <source>
        <dbReference type="Proteomes" id="UP001219525"/>
    </source>
</evidence>
<evidence type="ECO:0000313" key="1">
    <source>
        <dbReference type="EMBL" id="KAJ7212636.1"/>
    </source>
</evidence>
<gene>
    <name evidence="1" type="ORF">GGX14DRAFT_564385</name>
</gene>
<reference evidence="1" key="1">
    <citation type="submission" date="2023-03" db="EMBL/GenBank/DDBJ databases">
        <title>Massive genome expansion in bonnet fungi (Mycena s.s.) driven by repeated elements and novel gene families across ecological guilds.</title>
        <authorList>
            <consortium name="Lawrence Berkeley National Laboratory"/>
            <person name="Harder C.B."/>
            <person name="Miyauchi S."/>
            <person name="Viragh M."/>
            <person name="Kuo A."/>
            <person name="Thoen E."/>
            <person name="Andreopoulos B."/>
            <person name="Lu D."/>
            <person name="Skrede I."/>
            <person name="Drula E."/>
            <person name="Henrissat B."/>
            <person name="Morin E."/>
            <person name="Kohler A."/>
            <person name="Barry K."/>
            <person name="LaButti K."/>
            <person name="Morin E."/>
            <person name="Salamov A."/>
            <person name="Lipzen A."/>
            <person name="Mereny Z."/>
            <person name="Hegedus B."/>
            <person name="Baldrian P."/>
            <person name="Stursova M."/>
            <person name="Weitz H."/>
            <person name="Taylor A."/>
            <person name="Grigoriev I.V."/>
            <person name="Nagy L.G."/>
            <person name="Martin F."/>
            <person name="Kauserud H."/>
        </authorList>
    </citation>
    <scope>NUCLEOTIDE SEQUENCE</scope>
    <source>
        <strain evidence="1">9144</strain>
    </source>
</reference>
<dbReference type="SUPFAM" id="SSF52047">
    <property type="entry name" value="RNI-like"/>
    <property type="match status" value="1"/>
</dbReference>
<dbReference type="EMBL" id="JARJCW010000023">
    <property type="protein sequence ID" value="KAJ7212636.1"/>
    <property type="molecule type" value="Genomic_DNA"/>
</dbReference>
<evidence type="ECO:0008006" key="3">
    <source>
        <dbReference type="Google" id="ProtNLM"/>
    </source>
</evidence>